<dbReference type="Gene3D" id="1.25.40.20">
    <property type="entry name" value="Ankyrin repeat-containing domain"/>
    <property type="match status" value="4"/>
</dbReference>
<dbReference type="SUPFAM" id="SSF48403">
    <property type="entry name" value="Ankyrin repeat"/>
    <property type="match status" value="1"/>
</dbReference>
<gene>
    <name evidence="4" type="ordered locus">Daro_3570</name>
</gene>
<dbReference type="PRINTS" id="PR01415">
    <property type="entry name" value="ANKYRIN"/>
</dbReference>
<feature type="repeat" description="ANK" evidence="3">
    <location>
        <begin position="334"/>
        <end position="370"/>
    </location>
</feature>
<dbReference type="Pfam" id="PF12796">
    <property type="entry name" value="Ank_2"/>
    <property type="match status" value="2"/>
</dbReference>
<dbReference type="HOGENOM" id="CLU_635728_0_0_4"/>
<feature type="repeat" description="ANK" evidence="3">
    <location>
        <begin position="61"/>
        <end position="93"/>
    </location>
</feature>
<feature type="repeat" description="ANK" evidence="3">
    <location>
        <begin position="232"/>
        <end position="264"/>
    </location>
</feature>
<dbReference type="InterPro" id="IPR050889">
    <property type="entry name" value="Dendritic_Spine_Reg/Scaffold"/>
</dbReference>
<dbReference type="Pfam" id="PF00023">
    <property type="entry name" value="Ank"/>
    <property type="match status" value="2"/>
</dbReference>
<name>Q47A32_DECAR</name>
<dbReference type="PANTHER" id="PTHR24166:SF52">
    <property type="entry name" value="ANKYRIN REPEAT DOMAIN-CONTAINING PROTEIN 65"/>
    <property type="match status" value="1"/>
</dbReference>
<feature type="repeat" description="ANK" evidence="3">
    <location>
        <begin position="168"/>
        <end position="200"/>
    </location>
</feature>
<evidence type="ECO:0000256" key="3">
    <source>
        <dbReference type="PROSITE-ProRule" id="PRU00023"/>
    </source>
</evidence>
<feature type="repeat" description="ANK" evidence="3">
    <location>
        <begin position="301"/>
        <end position="333"/>
    </location>
</feature>
<dbReference type="PROSITE" id="PS50297">
    <property type="entry name" value="ANK_REP_REGION"/>
    <property type="match status" value="6"/>
</dbReference>
<feature type="repeat" description="ANK" evidence="3">
    <location>
        <begin position="267"/>
        <end position="300"/>
    </location>
</feature>
<organism evidence="4">
    <name type="scientific">Dechloromonas aromatica (strain RCB)</name>
    <dbReference type="NCBI Taxonomy" id="159087"/>
    <lineage>
        <taxon>Bacteria</taxon>
        <taxon>Pseudomonadati</taxon>
        <taxon>Pseudomonadota</taxon>
        <taxon>Betaproteobacteria</taxon>
        <taxon>Rhodocyclales</taxon>
        <taxon>Azonexaceae</taxon>
        <taxon>Dechloromonas</taxon>
    </lineage>
</organism>
<dbReference type="eggNOG" id="COG0666">
    <property type="taxonomic scope" value="Bacteria"/>
</dbReference>
<dbReference type="SMART" id="SM00248">
    <property type="entry name" value="ANK"/>
    <property type="match status" value="10"/>
</dbReference>
<dbReference type="Pfam" id="PF13637">
    <property type="entry name" value="Ank_4"/>
    <property type="match status" value="1"/>
</dbReference>
<proteinExistence type="predicted"/>
<reference evidence="4" key="1">
    <citation type="submission" date="2005-08" db="EMBL/GenBank/DDBJ databases">
        <title>Complete sequence of Dechloromonas aromatica RCB.</title>
        <authorList>
            <person name="Salinero K.K."/>
            <person name="Copeland A."/>
            <person name="Lucas S."/>
            <person name="Lapidus A."/>
            <person name="Barry K."/>
            <person name="Detter J.C."/>
            <person name="Glavina T."/>
            <person name="Hammon N."/>
            <person name="Israni S."/>
            <person name="Pitluck S."/>
            <person name="Di Bartolo G."/>
            <person name="Trong S."/>
            <person name="Schmutz J."/>
            <person name="Larimer F."/>
            <person name="Land M."/>
            <person name="Ivanova N."/>
            <person name="Richardson P."/>
        </authorList>
    </citation>
    <scope>NUCLEOTIDE SEQUENCE</scope>
    <source>
        <strain evidence="4">RCB</strain>
    </source>
</reference>
<feature type="repeat" description="ANK" evidence="3">
    <location>
        <begin position="198"/>
        <end position="231"/>
    </location>
</feature>
<dbReference type="STRING" id="159087.Daro_3570"/>
<evidence type="ECO:0000256" key="1">
    <source>
        <dbReference type="ARBA" id="ARBA00022737"/>
    </source>
</evidence>
<keyword evidence="2 3" id="KW-0040">ANK repeat</keyword>
<feature type="repeat" description="ANK" evidence="3">
    <location>
        <begin position="372"/>
        <end position="404"/>
    </location>
</feature>
<protein>
    <submittedName>
        <fullName evidence="4">Ankyrin</fullName>
    </submittedName>
</protein>
<dbReference type="InterPro" id="IPR036770">
    <property type="entry name" value="Ankyrin_rpt-contain_sf"/>
</dbReference>
<evidence type="ECO:0000256" key="2">
    <source>
        <dbReference type="ARBA" id="ARBA00023043"/>
    </source>
</evidence>
<accession>Q47A32</accession>
<dbReference type="InterPro" id="IPR002110">
    <property type="entry name" value="Ankyrin_rpt"/>
</dbReference>
<dbReference type="PROSITE" id="PS50088">
    <property type="entry name" value="ANK_REPEAT"/>
    <property type="match status" value="9"/>
</dbReference>
<evidence type="ECO:0000313" key="4">
    <source>
        <dbReference type="EMBL" id="AAZ48299.1"/>
    </source>
</evidence>
<dbReference type="AlphaFoldDB" id="Q47A32"/>
<dbReference type="EMBL" id="CP000089">
    <property type="protein sequence ID" value="AAZ48299.1"/>
    <property type="molecule type" value="Genomic_DNA"/>
</dbReference>
<dbReference type="PANTHER" id="PTHR24166">
    <property type="entry name" value="ROLLING PEBBLES, ISOFORM B"/>
    <property type="match status" value="1"/>
</dbReference>
<sequence>MSYSSNRLYRSIYILSTLLVIALLSPAKAESFLWDAVSKNDVDKAKTLISFGANVNQKNAYGNPIIHHAVAEGNLEIVELLISKGADVNAKGQFDRVALHYANKKGMAKTLLAHRAIVDTPTNYGETPLHWAASGVNGFGKQVDLVEFAEVLIANGADVNKKTGEGRSNKTPLNYAAESNNLPVAKILIAHGADVDGGGSSPLSSAGGNGDYVEMAQLLVEHGAGVNTPSIGGWYPLHSAAGRGNINVTNYLLAHGADPNATTTNRDKYTALYVASGSDYHAKVVESLLKSGANPNIRIANSLVPLHMATSEGAIKTVEVLLDHKAEINIATSDGTTPLHLGITLGKNDNRKDVVALLLKNGANVNTLNIRSGMTPLTEAINRNDVDIVKLLISNGADLNIMGIVGNKALAAARNSIAITDLLKEHGAHQP</sequence>
<feature type="repeat" description="ANK" evidence="3">
    <location>
        <begin position="124"/>
        <end position="164"/>
    </location>
</feature>
<dbReference type="KEGG" id="dar:Daro_3570"/>
<keyword evidence="1" id="KW-0677">Repeat</keyword>